<dbReference type="EMBL" id="LR796488">
    <property type="protein sequence ID" value="CAB4147325.1"/>
    <property type="molecule type" value="Genomic_DNA"/>
</dbReference>
<name>A0A6J5Q8E2_9CAUD</name>
<evidence type="ECO:0000313" key="3">
    <source>
        <dbReference type="EMBL" id="CAB4178676.1"/>
    </source>
</evidence>
<accession>A0A6J5Q8E2</accession>
<evidence type="ECO:0000313" key="2">
    <source>
        <dbReference type="EMBL" id="CAB4147325.1"/>
    </source>
</evidence>
<proteinExistence type="predicted"/>
<protein>
    <submittedName>
        <fullName evidence="3">Uncharacterized protein</fullName>
    </submittedName>
</protein>
<feature type="compositionally biased region" description="Pro residues" evidence="1">
    <location>
        <begin position="97"/>
        <end position="111"/>
    </location>
</feature>
<gene>
    <name evidence="3" type="ORF">UFOVP1020_17</name>
    <name evidence="4" type="ORF">UFOVP1170_12</name>
    <name evidence="5" type="ORF">UFOVP1621_33</name>
    <name evidence="2" type="ORF">UFOVP512_22</name>
</gene>
<reference evidence="3" key="1">
    <citation type="submission" date="2020-05" db="EMBL/GenBank/DDBJ databases">
        <authorList>
            <person name="Chiriac C."/>
            <person name="Salcher M."/>
            <person name="Ghai R."/>
            <person name="Kavagutti S V."/>
        </authorList>
    </citation>
    <scope>NUCLEOTIDE SEQUENCE</scope>
</reference>
<organism evidence="3">
    <name type="scientific">uncultured Caudovirales phage</name>
    <dbReference type="NCBI Taxonomy" id="2100421"/>
    <lineage>
        <taxon>Viruses</taxon>
        <taxon>Duplodnaviria</taxon>
        <taxon>Heunggongvirae</taxon>
        <taxon>Uroviricota</taxon>
        <taxon>Caudoviricetes</taxon>
        <taxon>Peduoviridae</taxon>
        <taxon>Maltschvirus</taxon>
        <taxon>Maltschvirus maltsch</taxon>
    </lineage>
</organism>
<dbReference type="EMBL" id="LR796970">
    <property type="protein sequence ID" value="CAB4178676.1"/>
    <property type="molecule type" value="Genomic_DNA"/>
</dbReference>
<feature type="region of interest" description="Disordered" evidence="1">
    <location>
        <begin position="1"/>
        <end position="32"/>
    </location>
</feature>
<evidence type="ECO:0000313" key="5">
    <source>
        <dbReference type="EMBL" id="CAB4220461.1"/>
    </source>
</evidence>
<dbReference type="EMBL" id="LR797115">
    <property type="protein sequence ID" value="CAB4187899.1"/>
    <property type="molecule type" value="Genomic_DNA"/>
</dbReference>
<evidence type="ECO:0000256" key="1">
    <source>
        <dbReference type="SAM" id="MobiDB-lite"/>
    </source>
</evidence>
<feature type="region of interest" description="Disordered" evidence="1">
    <location>
        <begin position="97"/>
        <end position="128"/>
    </location>
</feature>
<dbReference type="EMBL" id="LR797500">
    <property type="protein sequence ID" value="CAB4220461.1"/>
    <property type="molecule type" value="Genomic_DNA"/>
</dbReference>
<evidence type="ECO:0000313" key="4">
    <source>
        <dbReference type="EMBL" id="CAB4187899.1"/>
    </source>
</evidence>
<sequence>MTAKRGTRRSLAGRSASERPRRRHGSRDRDRVHCCGPADCRREHATKFRETPAGIEIVTGAGDVVLMPRALVGQGLYPSIDDDWWICIRGGPVPASWPPSGPNAPPGPPGRIAPSGQISGGGGRSPKPCRDLLRRLPIVRIYEQSYVLVAADLGERHHVNLARQPGQRLGTGIVEMQILDQ</sequence>